<protein>
    <recommendedName>
        <fullName evidence="6">Short-chain dehydrogenase</fullName>
    </recommendedName>
</protein>
<evidence type="ECO:0000313" key="5">
    <source>
        <dbReference type="Proteomes" id="UP000177152"/>
    </source>
</evidence>
<sequence>MEVNNKIAIVTGASEGIGLALSRALTREGARVVLAARSEDKLKEIEKELPGSLAVAADLRKPEDIARLVKLAIEKFGRVDILVNNAGQGIYGPVEMIDIDQYKEVLELNLFAVIRAMQAVIPHMRSQGGGIIVNISSMLSKQIIPGLAPYASMKYAINALSLTARMELAKDNIIVSVFHPKVTVTHFGLNAINPRTDGRETGVAGPDTDTAEDVAWHIVDLIRSEQAEMMM</sequence>
<dbReference type="PRINTS" id="PR00081">
    <property type="entry name" value="GDHRDH"/>
</dbReference>
<dbReference type="InterPro" id="IPR036291">
    <property type="entry name" value="NAD(P)-bd_dom_sf"/>
</dbReference>
<evidence type="ECO:0008006" key="6">
    <source>
        <dbReference type="Google" id="ProtNLM"/>
    </source>
</evidence>
<dbReference type="GO" id="GO:0016491">
    <property type="term" value="F:oxidoreductase activity"/>
    <property type="evidence" value="ECO:0007669"/>
    <property type="project" value="UniProtKB-KW"/>
</dbReference>
<evidence type="ECO:0000256" key="2">
    <source>
        <dbReference type="ARBA" id="ARBA00023002"/>
    </source>
</evidence>
<reference evidence="4 5" key="1">
    <citation type="journal article" date="2016" name="Nat. Commun.">
        <title>Thousands of microbial genomes shed light on interconnected biogeochemical processes in an aquifer system.</title>
        <authorList>
            <person name="Anantharaman K."/>
            <person name="Brown C.T."/>
            <person name="Hug L.A."/>
            <person name="Sharon I."/>
            <person name="Castelle C.J."/>
            <person name="Probst A.J."/>
            <person name="Thomas B.C."/>
            <person name="Singh A."/>
            <person name="Wilkins M.J."/>
            <person name="Karaoz U."/>
            <person name="Brodie E.L."/>
            <person name="Williams K.H."/>
            <person name="Hubbard S.S."/>
            <person name="Banfield J.F."/>
        </authorList>
    </citation>
    <scope>NUCLEOTIDE SEQUENCE [LARGE SCALE GENOMIC DNA]</scope>
</reference>
<proteinExistence type="inferred from homology"/>
<keyword evidence="2" id="KW-0560">Oxidoreductase</keyword>
<evidence type="ECO:0000256" key="3">
    <source>
        <dbReference type="RuleBase" id="RU000363"/>
    </source>
</evidence>
<dbReference type="PANTHER" id="PTHR44196">
    <property type="entry name" value="DEHYDROGENASE/REDUCTASE SDR FAMILY MEMBER 7B"/>
    <property type="match status" value="1"/>
</dbReference>
<dbReference type="Gene3D" id="3.40.50.720">
    <property type="entry name" value="NAD(P)-binding Rossmann-like Domain"/>
    <property type="match status" value="1"/>
</dbReference>
<gene>
    <name evidence="4" type="ORF">A2633_00525</name>
</gene>
<dbReference type="EMBL" id="MHQC01000005">
    <property type="protein sequence ID" value="OGZ95765.1"/>
    <property type="molecule type" value="Genomic_DNA"/>
</dbReference>
<comment type="caution">
    <text evidence="4">The sequence shown here is derived from an EMBL/GenBank/DDBJ whole genome shotgun (WGS) entry which is preliminary data.</text>
</comment>
<dbReference type="InterPro" id="IPR002347">
    <property type="entry name" value="SDR_fam"/>
</dbReference>
<dbReference type="PRINTS" id="PR00080">
    <property type="entry name" value="SDRFAMILY"/>
</dbReference>
<dbReference type="SUPFAM" id="SSF51735">
    <property type="entry name" value="NAD(P)-binding Rossmann-fold domains"/>
    <property type="match status" value="1"/>
</dbReference>
<dbReference type="Pfam" id="PF00106">
    <property type="entry name" value="adh_short"/>
    <property type="match status" value="1"/>
</dbReference>
<evidence type="ECO:0000256" key="1">
    <source>
        <dbReference type="ARBA" id="ARBA00006484"/>
    </source>
</evidence>
<accession>A0A1G2K8Q8</accession>
<organism evidence="4 5">
    <name type="scientific">Candidatus Sungbacteria bacterium RIFCSPHIGHO2_01_FULL_47_32</name>
    <dbReference type="NCBI Taxonomy" id="1802264"/>
    <lineage>
        <taxon>Bacteria</taxon>
        <taxon>Candidatus Sungiibacteriota</taxon>
    </lineage>
</organism>
<dbReference type="AlphaFoldDB" id="A0A1G2K8Q8"/>
<dbReference type="GO" id="GO:0016020">
    <property type="term" value="C:membrane"/>
    <property type="evidence" value="ECO:0007669"/>
    <property type="project" value="TreeGrafter"/>
</dbReference>
<comment type="similarity">
    <text evidence="1 3">Belongs to the short-chain dehydrogenases/reductases (SDR) family.</text>
</comment>
<evidence type="ECO:0000313" key="4">
    <source>
        <dbReference type="EMBL" id="OGZ95765.1"/>
    </source>
</evidence>
<dbReference type="PANTHER" id="PTHR44196:SF1">
    <property type="entry name" value="DEHYDROGENASE_REDUCTASE SDR FAMILY MEMBER 7B"/>
    <property type="match status" value="1"/>
</dbReference>
<dbReference type="Proteomes" id="UP000177152">
    <property type="component" value="Unassembled WGS sequence"/>
</dbReference>
<name>A0A1G2K8Q8_9BACT</name>